<dbReference type="KEGG" id="cni:Calni_1062"/>
<dbReference type="eggNOG" id="COG0457">
    <property type="taxonomic scope" value="Bacteria"/>
</dbReference>
<evidence type="ECO:0000313" key="3">
    <source>
        <dbReference type="Proteomes" id="UP000007039"/>
    </source>
</evidence>
<keyword evidence="1" id="KW-0732">Signal</keyword>
<accession>E4TI57</accession>
<feature type="chain" id="PRO_5003189762" description="Curli production assembly/transport component CsgG" evidence="1">
    <location>
        <begin position="20"/>
        <end position="670"/>
    </location>
</feature>
<feature type="signal peptide" evidence="1">
    <location>
        <begin position="1"/>
        <end position="19"/>
    </location>
</feature>
<evidence type="ECO:0000256" key="1">
    <source>
        <dbReference type="SAM" id="SignalP"/>
    </source>
</evidence>
<sequence length="670" mass="77586" precursor="true">MIFRALLVLAVLLFLFSCAPDPFKESFENAKNLVSQNRLEEAYSIYKDLCQKVPENKEYCQEYNKISRLLFDSKFKKINSDITSIKSKMPLIPIPIVMKFEEDIKKLYEYNIDTEEVNKLAAQIANEKKLSINKKESVFAQAEQFLKNKEYSKAISLLKENSYLDQSIFEIKINEYKNAAIGAMYPEILKLVELDEWRKARPLIDQVYEIDKDYQNISSLKDEALQKDTADYYLKRAEEAKKQKKLDLAVKYYNMAMEYPDDENRVKELYNKAIAEFSELYFQLGIDYAQQDFVWQAYDNFKKGFDLMLKIPVEKRGLVKIPKKDLNRYYDNLYLKAKKAEDGEKLGLTYLYYKLLFNLNPAYPDLKENMKKLEEKILARAIKSLAIIPFKSPKSAPEAGGLFTSNIMLSLYNELKDDLKIIERESTDVLLKEFELNLASQSANKPSGLKIASADYFLLGDVLDYKVESSVQEGKRSVRVKTRVDMVLNPAYEDWEKLAAKLEKEGKSQEIPAAPSKYIEKPVFEDVKYNVKYFKKVAVLSVSYRIVDVNGKLIHTSLADIKKEAIDESSEGVEIGDFKIPFKVAQLPTDAELLKKAQNEAIAKIRDETKEIFKDSEGKYLKQAKDLEKDNNIVDSIEKYVDAIMIMKRKKLPSDDLEQRIMKYVDAILN</sequence>
<dbReference type="AlphaFoldDB" id="E4TI57"/>
<proteinExistence type="predicted"/>
<reference evidence="2 3" key="2">
    <citation type="journal article" date="2011" name="Stand. Genomic Sci.">
        <title>Complete genome sequence of Calditerrivibrio nitroreducens type strain (Yu37-1).</title>
        <authorList>
            <person name="Pitluck S."/>
            <person name="Sikorski J."/>
            <person name="Zeytun A."/>
            <person name="Lapidus A."/>
            <person name="Nolan M."/>
            <person name="Lucas S."/>
            <person name="Hammon N."/>
            <person name="Deshpande S."/>
            <person name="Cheng J.F."/>
            <person name="Tapia R."/>
            <person name="Han C."/>
            <person name="Goodwin L."/>
            <person name="Liolios K."/>
            <person name="Pagani I."/>
            <person name="Ivanova N."/>
            <person name="Mavromatis K."/>
            <person name="Pati A."/>
            <person name="Chen A."/>
            <person name="Palaniappan K."/>
            <person name="Hauser L."/>
            <person name="Chang Y.J."/>
            <person name="Jeffries C.D."/>
            <person name="Detter J.C."/>
            <person name="Brambilla E."/>
            <person name="Djao O.D."/>
            <person name="Rohde M."/>
            <person name="Spring S."/>
            <person name="Goker M."/>
            <person name="Woyke T."/>
            <person name="Bristow J."/>
            <person name="Eisen J.A."/>
            <person name="Markowitz V."/>
            <person name="Hugenholtz P."/>
            <person name="Kyrpides N.C."/>
            <person name="Klenk H.P."/>
            <person name="Land M."/>
        </authorList>
    </citation>
    <scope>NUCLEOTIDE SEQUENCE [LARGE SCALE GENOMIC DNA]</scope>
    <source>
        <strain evidence="3">DSM 19672 / NBRC 101217 / Yu37-1</strain>
    </source>
</reference>
<dbReference type="Gene3D" id="3.40.50.10610">
    <property type="entry name" value="ABC-type transport auxiliary lipoprotein component"/>
    <property type="match status" value="1"/>
</dbReference>
<evidence type="ECO:0008006" key="4">
    <source>
        <dbReference type="Google" id="ProtNLM"/>
    </source>
</evidence>
<protein>
    <recommendedName>
        <fullName evidence="4">Curli production assembly/transport component CsgG</fullName>
    </recommendedName>
</protein>
<evidence type="ECO:0000313" key="2">
    <source>
        <dbReference type="EMBL" id="ADR18973.1"/>
    </source>
</evidence>
<dbReference type="EMBL" id="CP002347">
    <property type="protein sequence ID" value="ADR18973.1"/>
    <property type="molecule type" value="Genomic_DNA"/>
</dbReference>
<name>E4TI57_CALNY</name>
<dbReference type="RefSeq" id="WP_013451186.1">
    <property type="nucleotide sequence ID" value="NC_014758.1"/>
</dbReference>
<dbReference type="Proteomes" id="UP000007039">
    <property type="component" value="Chromosome"/>
</dbReference>
<dbReference type="PROSITE" id="PS51257">
    <property type="entry name" value="PROKAR_LIPOPROTEIN"/>
    <property type="match status" value="1"/>
</dbReference>
<reference key="1">
    <citation type="submission" date="2010-11" db="EMBL/GenBank/DDBJ databases">
        <title>The complete genome of chromosome of Calditerrivibrio nitroreducens DSM 19672.</title>
        <authorList>
            <consortium name="US DOE Joint Genome Institute (JGI-PGF)"/>
            <person name="Lucas S."/>
            <person name="Copeland A."/>
            <person name="Lapidus A."/>
            <person name="Bruce D."/>
            <person name="Goodwin L."/>
            <person name="Pitluck S."/>
            <person name="Kyrpides N."/>
            <person name="Mavromatis K."/>
            <person name="Ivanova N."/>
            <person name="Mikhailova N."/>
            <person name="Zeytun A."/>
            <person name="Brettin T."/>
            <person name="Detter J.C."/>
            <person name="Tapia R."/>
            <person name="Han C."/>
            <person name="Land M."/>
            <person name="Hauser L."/>
            <person name="Markowitz V."/>
            <person name="Cheng J.-F."/>
            <person name="Hugenholtz P."/>
            <person name="Woyke T."/>
            <person name="Wu D."/>
            <person name="Spring S."/>
            <person name="Schroeder M."/>
            <person name="Brambilla E."/>
            <person name="Klenk H.-P."/>
            <person name="Eisen J.A."/>
        </authorList>
    </citation>
    <scope>NUCLEOTIDE SEQUENCE [LARGE SCALE GENOMIC DNA]</scope>
    <source>
        <strain>DSM 19672</strain>
    </source>
</reference>
<dbReference type="OrthoDB" id="9775614at2"/>
<keyword evidence="3" id="KW-1185">Reference proteome</keyword>
<dbReference type="HOGENOM" id="CLU_409762_0_0_0"/>
<dbReference type="STRING" id="768670.Calni_1062"/>
<organism evidence="2 3">
    <name type="scientific">Calditerrivibrio nitroreducens (strain DSM 19672 / NBRC 101217 / Yu37-1)</name>
    <dbReference type="NCBI Taxonomy" id="768670"/>
    <lineage>
        <taxon>Bacteria</taxon>
        <taxon>Pseudomonadati</taxon>
        <taxon>Deferribacterota</taxon>
        <taxon>Deferribacteres</taxon>
        <taxon>Deferribacterales</taxon>
        <taxon>Calditerrivibrionaceae</taxon>
    </lineage>
</organism>
<gene>
    <name evidence="2" type="ordered locus">Calni_1062</name>
</gene>